<dbReference type="PATRIC" id="fig|935700.4.peg.2506"/>
<comment type="similarity">
    <text evidence="2">Belongs to the class-V pyridoxal-phosphate-dependent aminotransferase family.</text>
</comment>
<keyword evidence="7" id="KW-0560">Oxidoreductase</keyword>
<organism evidence="7 8">
    <name type="scientific">Jannaschia aquimarina</name>
    <dbReference type="NCBI Taxonomy" id="935700"/>
    <lineage>
        <taxon>Bacteria</taxon>
        <taxon>Pseudomonadati</taxon>
        <taxon>Pseudomonadota</taxon>
        <taxon>Alphaproteobacteria</taxon>
        <taxon>Rhodobacterales</taxon>
        <taxon>Roseobacteraceae</taxon>
        <taxon>Jannaschia</taxon>
    </lineage>
</organism>
<evidence type="ECO:0000256" key="1">
    <source>
        <dbReference type="ARBA" id="ARBA00001933"/>
    </source>
</evidence>
<dbReference type="InterPro" id="IPR015421">
    <property type="entry name" value="PyrdxlP-dep_Trfase_major"/>
</dbReference>
<comment type="caution">
    <text evidence="7">The sequence shown here is derived from an EMBL/GenBank/DDBJ whole genome shotgun (WGS) entry which is preliminary data.</text>
</comment>
<dbReference type="RefSeq" id="WP_043919233.1">
    <property type="nucleotide sequence ID" value="NZ_FZPF01000005.1"/>
</dbReference>
<evidence type="ECO:0000259" key="6">
    <source>
        <dbReference type="Pfam" id="PF00266"/>
    </source>
</evidence>
<dbReference type="Gene3D" id="3.90.1150.10">
    <property type="entry name" value="Aspartate Aminotransferase, domain 1"/>
    <property type="match status" value="1"/>
</dbReference>
<dbReference type="InterPro" id="IPR015424">
    <property type="entry name" value="PyrdxlP-dep_Trfase"/>
</dbReference>
<feature type="domain" description="Aminotransferase class V" evidence="6">
    <location>
        <begin position="82"/>
        <end position="324"/>
    </location>
</feature>
<dbReference type="GO" id="GO:0016491">
    <property type="term" value="F:oxidoreductase activity"/>
    <property type="evidence" value="ECO:0007669"/>
    <property type="project" value="UniProtKB-KW"/>
</dbReference>
<feature type="binding site" evidence="4">
    <location>
        <position position="362"/>
    </location>
    <ligand>
        <name>substrate</name>
    </ligand>
</feature>
<evidence type="ECO:0000256" key="3">
    <source>
        <dbReference type="ARBA" id="ARBA00022898"/>
    </source>
</evidence>
<name>A0A0D1EDU9_9RHOB</name>
<dbReference type="EC" id="1.12.-.-" evidence="7"/>
<evidence type="ECO:0000256" key="2">
    <source>
        <dbReference type="ARBA" id="ARBA00009236"/>
    </source>
</evidence>
<comment type="cofactor">
    <cofactor evidence="1 5">
        <name>pyridoxal 5'-phosphate</name>
        <dbReference type="ChEBI" id="CHEBI:597326"/>
    </cofactor>
</comment>
<feature type="modified residue" description="N6-(pyridoxal phosphate)lysine" evidence="5">
    <location>
        <position position="207"/>
    </location>
</feature>
<dbReference type="GO" id="GO:0019265">
    <property type="term" value="P:glycine biosynthetic process, by transamination of glyoxylate"/>
    <property type="evidence" value="ECO:0007669"/>
    <property type="project" value="TreeGrafter"/>
</dbReference>
<gene>
    <name evidence="7" type="ORF">jaqu_24340</name>
</gene>
<accession>A0A0D1EDU9</accession>
<dbReference type="GO" id="GO:0008453">
    <property type="term" value="F:alanine-glyoxylate transaminase activity"/>
    <property type="evidence" value="ECO:0007669"/>
    <property type="project" value="TreeGrafter"/>
</dbReference>
<evidence type="ECO:0000313" key="7">
    <source>
        <dbReference type="EMBL" id="KIT15854.1"/>
    </source>
</evidence>
<dbReference type="PIRSF" id="PIRSF000524">
    <property type="entry name" value="SPT"/>
    <property type="match status" value="1"/>
</dbReference>
<dbReference type="Gene3D" id="3.40.640.10">
    <property type="entry name" value="Type I PLP-dependent aspartate aminotransferase-like (Major domain)"/>
    <property type="match status" value="1"/>
</dbReference>
<sequence>MRDDTTKSAAGLGYGPHTLAIPGPSIVPDRVLRAMHRPSPNIYHGELVDLTHSLIPDLKRVARTEHNATIYIGNGHATWEACLANTHARGDLVLIPRTGTFADGWGEMARGLGLRVEYLDFGNRDAMDAAAIGARLREDKAHEIRSVLAVHVDTSSSVRSDIAAIRSEMDAAGHPALLQADCMASMGCDVFEMDEWGVDVAIAGCQKGLMTPAGMGFVFYNDKAARARARADCVTGYWDWVPRTEPEIYFRYFYGTGPTHHLYGLREALDMLVHEEGVEQAWERHGRLARALWAAFERWEAPGGLELNVRDRAARSHAVTSVRLPERGTALREWSEQEFGLTLGIGLGMAPLGSEEWHGFFRVGHMGHLSGHSMMGTLGGIDAALKALAIPHGDGGLEAATRALVAD</sequence>
<dbReference type="SUPFAM" id="SSF53383">
    <property type="entry name" value="PLP-dependent transferases"/>
    <property type="match status" value="1"/>
</dbReference>
<dbReference type="STRING" id="935700.jaqu_24340"/>
<dbReference type="PANTHER" id="PTHR21152">
    <property type="entry name" value="AMINOTRANSFERASE CLASS V"/>
    <property type="match status" value="1"/>
</dbReference>
<reference evidence="7 8" key="1">
    <citation type="submission" date="2015-02" db="EMBL/GenBank/DDBJ databases">
        <title>Genome Sequence of Jannaschia aquimarina DSM28248, a member of the Roseobacter clade.</title>
        <authorList>
            <person name="Voget S."/>
            <person name="Daniel R."/>
        </authorList>
    </citation>
    <scope>NUCLEOTIDE SEQUENCE [LARGE SCALE GENOMIC DNA]</scope>
    <source>
        <strain evidence="7 8">GSW-M26</strain>
    </source>
</reference>
<evidence type="ECO:0000313" key="8">
    <source>
        <dbReference type="Proteomes" id="UP000032232"/>
    </source>
</evidence>
<keyword evidence="3 5" id="KW-0663">Pyridoxal phosphate</keyword>
<dbReference type="InterPro" id="IPR000192">
    <property type="entry name" value="Aminotrans_V_dom"/>
</dbReference>
<dbReference type="OrthoDB" id="389074at2"/>
<dbReference type="Pfam" id="PF00266">
    <property type="entry name" value="Aminotran_5"/>
    <property type="match status" value="1"/>
</dbReference>
<dbReference type="EMBL" id="JYFE01000042">
    <property type="protein sequence ID" value="KIT15854.1"/>
    <property type="molecule type" value="Genomic_DNA"/>
</dbReference>
<dbReference type="GO" id="GO:0004760">
    <property type="term" value="F:L-serine-pyruvate transaminase activity"/>
    <property type="evidence" value="ECO:0007669"/>
    <property type="project" value="TreeGrafter"/>
</dbReference>
<dbReference type="InterPro" id="IPR024169">
    <property type="entry name" value="SP_NH2Trfase/AEP_transaminase"/>
</dbReference>
<dbReference type="PANTHER" id="PTHR21152:SF40">
    <property type="entry name" value="ALANINE--GLYOXYLATE AMINOTRANSFERASE"/>
    <property type="match status" value="1"/>
</dbReference>
<dbReference type="InterPro" id="IPR015422">
    <property type="entry name" value="PyrdxlP-dep_Trfase_small"/>
</dbReference>
<dbReference type="Proteomes" id="UP000032232">
    <property type="component" value="Unassembled WGS sequence"/>
</dbReference>
<evidence type="ECO:0000256" key="5">
    <source>
        <dbReference type="PIRSR" id="PIRSR000524-50"/>
    </source>
</evidence>
<protein>
    <submittedName>
        <fullName evidence="7">Soluble hydrogenase 42 kDa subunit</fullName>
        <ecNumber evidence="7">1.12.-.-</ecNumber>
    </submittedName>
</protein>
<evidence type="ECO:0000256" key="4">
    <source>
        <dbReference type="PIRSR" id="PIRSR000524-1"/>
    </source>
</evidence>
<proteinExistence type="inferred from homology"/>
<dbReference type="AlphaFoldDB" id="A0A0D1EDU9"/>
<keyword evidence="8" id="KW-1185">Reference proteome</keyword>